<keyword evidence="2" id="KW-1185">Reference proteome</keyword>
<comment type="caution">
    <text evidence="1">The sequence shown here is derived from an EMBL/GenBank/DDBJ whole genome shotgun (WGS) entry which is preliminary data.</text>
</comment>
<evidence type="ECO:0000313" key="2">
    <source>
        <dbReference type="Proteomes" id="UP001056120"/>
    </source>
</evidence>
<accession>A0ACB9ILF9</accession>
<proteinExistence type="predicted"/>
<reference evidence="1 2" key="2">
    <citation type="journal article" date="2022" name="Mol. Ecol. Resour.">
        <title>The genomes of chicory, endive, great burdock and yacon provide insights into Asteraceae paleo-polyploidization history and plant inulin production.</title>
        <authorList>
            <person name="Fan W."/>
            <person name="Wang S."/>
            <person name="Wang H."/>
            <person name="Wang A."/>
            <person name="Jiang F."/>
            <person name="Liu H."/>
            <person name="Zhao H."/>
            <person name="Xu D."/>
            <person name="Zhang Y."/>
        </authorList>
    </citation>
    <scope>NUCLEOTIDE SEQUENCE [LARGE SCALE GENOMIC DNA]</scope>
    <source>
        <strain evidence="2">cv. Yunnan</strain>
        <tissue evidence="1">Leaves</tissue>
    </source>
</reference>
<name>A0ACB9ILF9_9ASTR</name>
<organism evidence="1 2">
    <name type="scientific">Smallanthus sonchifolius</name>
    <dbReference type="NCBI Taxonomy" id="185202"/>
    <lineage>
        <taxon>Eukaryota</taxon>
        <taxon>Viridiplantae</taxon>
        <taxon>Streptophyta</taxon>
        <taxon>Embryophyta</taxon>
        <taxon>Tracheophyta</taxon>
        <taxon>Spermatophyta</taxon>
        <taxon>Magnoliopsida</taxon>
        <taxon>eudicotyledons</taxon>
        <taxon>Gunneridae</taxon>
        <taxon>Pentapetalae</taxon>
        <taxon>asterids</taxon>
        <taxon>campanulids</taxon>
        <taxon>Asterales</taxon>
        <taxon>Asteraceae</taxon>
        <taxon>Asteroideae</taxon>
        <taxon>Heliantheae alliance</taxon>
        <taxon>Millerieae</taxon>
        <taxon>Smallanthus</taxon>
    </lineage>
</organism>
<sequence length="405" mass="46989">MFLPLSTVEKAGTGFLKQKDSNFEGELKNFFQEISGLDFGEGVKFVPTKLLLRFQREHKDFNNLSFGGSRKVVRFGHRKPQLALVSIFTEFLCFLSNSQVLNDLLVDPQQVLMVTVAAALKAIGYEIEKNLYNIAKRGRGERGPASFQKKMIEAEFYVEFDEDMLAMGKQKSKLASWLGLQLRTKFSYHIPTNEFDKQDWEKLWSDAKVQWKSLDDGPKDVFIRKAKKNSTDRRSKLVRKYVNKNKTPFEKYDYLDSSMWPEFVESKTTKEFLEKSAKAKASALNNKDFHRTGRTGYRGLKDNFDDRWQRLMASDSLVKKLQDKRTQLHVVARAKLNKKTGLYEVNDIHEQIDNLKHPRNFLLLPTSYLEIKINFDTNLPPYHLLVILGHHSLHTHLFFGSLSAF</sequence>
<dbReference type="EMBL" id="CM042025">
    <property type="protein sequence ID" value="KAI3808774.1"/>
    <property type="molecule type" value="Genomic_DNA"/>
</dbReference>
<dbReference type="Proteomes" id="UP001056120">
    <property type="component" value="Linkage Group LG08"/>
</dbReference>
<gene>
    <name evidence="1" type="ORF">L1987_24735</name>
</gene>
<protein>
    <submittedName>
        <fullName evidence="1">Uncharacterized protein</fullName>
    </submittedName>
</protein>
<evidence type="ECO:0000313" key="1">
    <source>
        <dbReference type="EMBL" id="KAI3808774.1"/>
    </source>
</evidence>
<reference evidence="2" key="1">
    <citation type="journal article" date="2022" name="Mol. Ecol. Resour.">
        <title>The genomes of chicory, endive, great burdock and yacon provide insights into Asteraceae palaeo-polyploidization history and plant inulin production.</title>
        <authorList>
            <person name="Fan W."/>
            <person name="Wang S."/>
            <person name="Wang H."/>
            <person name="Wang A."/>
            <person name="Jiang F."/>
            <person name="Liu H."/>
            <person name="Zhao H."/>
            <person name="Xu D."/>
            <person name="Zhang Y."/>
        </authorList>
    </citation>
    <scope>NUCLEOTIDE SEQUENCE [LARGE SCALE GENOMIC DNA]</scope>
    <source>
        <strain evidence="2">cv. Yunnan</strain>
    </source>
</reference>